<dbReference type="OrthoDB" id="1097758at2"/>
<sequence length="783" mass="82003">MLYLHKTLATAIVGVTLSFLLAALLALWPATPAYADDPVTPNVAVITTTVKLASTTAFINVPITLTVGEARVSSLGFRLSYDQNCLGIADYVNDVMLQQSGFVKSAAKNAVTGALETSIWDNEAPINTMTNGEILIIKFTLEPSCRVTTTNTVDVLFSFDNVTFADDEGVNVPGAAYEGTYTLDINQAPTGITLTPEIDNTKENVTGLRKVATLAAIGDEEDDEHTFTLASSCTGTWDNQGFVIVGAELKTDLVFDYEAKSNYPVCVEVNDGRGGTFVDIVSIHVGDVNEAPTAISLDNNLIVAGTKSSGDVVGYFTTTDPDDGQTHTYSLVAGAGDTDNSLFTIDGNSLRLGFTPAYNPAKPIYKIRVQTQDNGTGALTFAQQFNIIIVGKPALALPNHPDVPYVIADSIPVTLPINFTAMGSTIISATMSITYNTDCLTYTAASGWQSGMTGSGVDTGGTIDVTTTSTGGALRDGALGYLSFLGKSTCTAASSWTLLNFIGDTRMLAIDNRAVTPTTPTDGRLVVIKTSPRGDCNGDGNLNAGDFTATVRELWDASSELAGAPAIRLRDDSWLWTPLGTYAGSAMGCDSNADRVIAASDLICTVLRYFGASSCGAVSAASMTSAVISVPSKVIANAGETVDLPVSLTTNGSSVASIAFTLQVDPAQFVLYDTDTDEDGIPDMVSLHVPNDMIKMVMMDLDAGTINIAAFAVALPMSTLKDGVIATIRLTGGSQAVGALTPVQLTNVSLGDEDGGSVEAEVVLVEVESKDQNPGLFLPMVTR</sequence>
<reference evidence="3 4" key="1">
    <citation type="submission" date="2012-02" db="EMBL/GenBank/DDBJ databases">
        <title>Complete genome sequence of Caldilinea aerophila DSM 14535 (= NBRC 102666).</title>
        <authorList>
            <person name="Oguchi A."/>
            <person name="Hosoyama A."/>
            <person name="Sekine M."/>
            <person name="Fukai R."/>
            <person name="Kato Y."/>
            <person name="Nakamura S."/>
            <person name="Hanada S."/>
            <person name="Yamazaki S."/>
            <person name="Fujita N."/>
        </authorList>
    </citation>
    <scope>NUCLEOTIDE SEQUENCE [LARGE SCALE GENOMIC DNA]</scope>
    <source>
        <strain evidence="4">DSM 14535 / JCM 11387 / NBRC 104270 / STL-6-O1</strain>
    </source>
</reference>
<dbReference type="GO" id="GO:0030246">
    <property type="term" value="F:carbohydrate binding"/>
    <property type="evidence" value="ECO:0007669"/>
    <property type="project" value="InterPro"/>
</dbReference>
<evidence type="ECO:0000256" key="1">
    <source>
        <dbReference type="SAM" id="SignalP"/>
    </source>
</evidence>
<dbReference type="HOGENOM" id="CLU_357784_0_0_0"/>
<dbReference type="Proteomes" id="UP000007880">
    <property type="component" value="Chromosome"/>
</dbReference>
<dbReference type="STRING" id="926550.CLDAP_32640"/>
<dbReference type="RefSeq" id="WP_014434530.1">
    <property type="nucleotide sequence ID" value="NC_017079.1"/>
</dbReference>
<name>I0I7R6_CALAS</name>
<evidence type="ECO:0000259" key="2">
    <source>
        <dbReference type="Pfam" id="PF00963"/>
    </source>
</evidence>
<dbReference type="PROSITE" id="PS00018">
    <property type="entry name" value="EF_HAND_1"/>
    <property type="match status" value="1"/>
</dbReference>
<dbReference type="KEGG" id="cap:CLDAP_32640"/>
<dbReference type="Gene3D" id="2.60.40.60">
    <property type="entry name" value="Cadherins"/>
    <property type="match status" value="1"/>
</dbReference>
<protein>
    <recommendedName>
        <fullName evidence="2">Cohesin domain-containing protein</fullName>
    </recommendedName>
</protein>
<proteinExistence type="predicted"/>
<keyword evidence="1" id="KW-0732">Signal</keyword>
<feature type="signal peptide" evidence="1">
    <location>
        <begin position="1"/>
        <end position="35"/>
    </location>
</feature>
<dbReference type="SUPFAM" id="SSF49313">
    <property type="entry name" value="Cadherin-like"/>
    <property type="match status" value="1"/>
</dbReference>
<accession>I0I7R6</accession>
<keyword evidence="4" id="KW-1185">Reference proteome</keyword>
<dbReference type="Pfam" id="PF00963">
    <property type="entry name" value="Cohesin"/>
    <property type="match status" value="1"/>
</dbReference>
<dbReference type="PATRIC" id="fig|926550.5.peg.3529"/>
<dbReference type="Gene3D" id="2.60.40.680">
    <property type="match status" value="2"/>
</dbReference>
<dbReference type="InterPro" id="IPR008965">
    <property type="entry name" value="CBM2/CBM3_carb-bd_dom_sf"/>
</dbReference>
<organism evidence="3 4">
    <name type="scientific">Caldilinea aerophila (strain DSM 14535 / JCM 11387 / NBRC 104270 / STL-6-O1)</name>
    <dbReference type="NCBI Taxonomy" id="926550"/>
    <lineage>
        <taxon>Bacteria</taxon>
        <taxon>Bacillati</taxon>
        <taxon>Chloroflexota</taxon>
        <taxon>Caldilineae</taxon>
        <taxon>Caldilineales</taxon>
        <taxon>Caldilineaceae</taxon>
        <taxon>Caldilinea</taxon>
    </lineage>
</organism>
<evidence type="ECO:0000313" key="4">
    <source>
        <dbReference type="Proteomes" id="UP000007880"/>
    </source>
</evidence>
<dbReference type="GO" id="GO:0005509">
    <property type="term" value="F:calcium ion binding"/>
    <property type="evidence" value="ECO:0007669"/>
    <property type="project" value="InterPro"/>
</dbReference>
<evidence type="ECO:0000313" key="3">
    <source>
        <dbReference type="EMBL" id="BAM01304.1"/>
    </source>
</evidence>
<dbReference type="GO" id="GO:0016020">
    <property type="term" value="C:membrane"/>
    <property type="evidence" value="ECO:0007669"/>
    <property type="project" value="InterPro"/>
</dbReference>
<dbReference type="GO" id="GO:0000272">
    <property type="term" value="P:polysaccharide catabolic process"/>
    <property type="evidence" value="ECO:0007669"/>
    <property type="project" value="InterPro"/>
</dbReference>
<dbReference type="AlphaFoldDB" id="I0I7R6"/>
<dbReference type="SUPFAM" id="SSF49384">
    <property type="entry name" value="Carbohydrate-binding domain"/>
    <property type="match status" value="1"/>
</dbReference>
<dbReference type="InterPro" id="IPR002102">
    <property type="entry name" value="Cohesin_dom"/>
</dbReference>
<feature type="chain" id="PRO_5003629539" description="Cohesin domain-containing protein" evidence="1">
    <location>
        <begin position="36"/>
        <end position="783"/>
    </location>
</feature>
<dbReference type="InterPro" id="IPR018247">
    <property type="entry name" value="EF_Hand_1_Ca_BS"/>
</dbReference>
<dbReference type="eggNOG" id="COG2304">
    <property type="taxonomic scope" value="Bacteria"/>
</dbReference>
<dbReference type="InterPro" id="IPR015919">
    <property type="entry name" value="Cadherin-like_sf"/>
</dbReference>
<dbReference type="EMBL" id="AP012337">
    <property type="protein sequence ID" value="BAM01304.1"/>
    <property type="molecule type" value="Genomic_DNA"/>
</dbReference>
<feature type="domain" description="Cohesin" evidence="2">
    <location>
        <begin position="633"/>
        <end position="764"/>
    </location>
</feature>
<gene>
    <name evidence="3" type="ordered locus">CLDAP_32640</name>
</gene>